<organism evidence="6">
    <name type="scientific">Dissoconium aciculare CBS 342.82</name>
    <dbReference type="NCBI Taxonomy" id="1314786"/>
    <lineage>
        <taxon>Eukaryota</taxon>
        <taxon>Fungi</taxon>
        <taxon>Dikarya</taxon>
        <taxon>Ascomycota</taxon>
        <taxon>Pezizomycotina</taxon>
        <taxon>Dothideomycetes</taxon>
        <taxon>Dothideomycetidae</taxon>
        <taxon>Mycosphaerellales</taxon>
        <taxon>Dissoconiaceae</taxon>
        <taxon>Dissoconium</taxon>
    </lineage>
</organism>
<comment type="similarity">
    <text evidence="1">Belongs to the SEN54 family.</text>
</comment>
<dbReference type="InterPro" id="IPR024337">
    <property type="entry name" value="tRNA_splic_suSen54"/>
</dbReference>
<dbReference type="InterPro" id="IPR024336">
    <property type="entry name" value="tRNA_splic_suSen54_N"/>
</dbReference>
<dbReference type="GeneID" id="54365589"/>
<evidence type="ECO:0000256" key="1">
    <source>
        <dbReference type="ARBA" id="ARBA00005736"/>
    </source>
</evidence>
<dbReference type="GO" id="GO:0000214">
    <property type="term" value="C:tRNA-intron endonuclease complex"/>
    <property type="evidence" value="ECO:0007669"/>
    <property type="project" value="TreeGrafter"/>
</dbReference>
<reference evidence="6" key="1">
    <citation type="submission" date="2020-01" db="EMBL/GenBank/DDBJ databases">
        <authorList>
            <consortium name="DOE Joint Genome Institute"/>
            <person name="Haridas S."/>
            <person name="Albert R."/>
            <person name="Binder M."/>
            <person name="Bloem J."/>
            <person name="Labutti K."/>
            <person name="Salamov A."/>
            <person name="Andreopoulos B."/>
            <person name="Baker S.E."/>
            <person name="Barry K."/>
            <person name="Bills G."/>
            <person name="Bluhm B.H."/>
            <person name="Cannon C."/>
            <person name="Castanera R."/>
            <person name="Culley D.E."/>
            <person name="Daum C."/>
            <person name="Ezra D."/>
            <person name="Gonzalez J.B."/>
            <person name="Henrissat B."/>
            <person name="Kuo A."/>
            <person name="Liang C."/>
            <person name="Lipzen A."/>
            <person name="Lutzoni F."/>
            <person name="Magnuson J."/>
            <person name="Mondo S."/>
            <person name="Nolan M."/>
            <person name="Ohm R."/>
            <person name="Pangilinan J."/>
            <person name="Park H.-J."/>
            <person name="Ramirez L."/>
            <person name="Alfaro M."/>
            <person name="Sun H."/>
            <person name="Tritt A."/>
            <person name="Yoshinaga Y."/>
            <person name="Zwiers L.-H."/>
            <person name="Turgeon B.G."/>
            <person name="Goodwin S.B."/>
            <person name="Spatafora J.W."/>
            <person name="Crous P.W."/>
            <person name="Grigoriev I.V."/>
        </authorList>
    </citation>
    <scope>NUCLEOTIDE SEQUENCE</scope>
    <source>
        <strain evidence="6">CBS 342.82</strain>
    </source>
</reference>
<feature type="region of interest" description="Disordered" evidence="3">
    <location>
        <begin position="426"/>
        <end position="452"/>
    </location>
</feature>
<name>A0A6J3M1G7_9PEZI</name>
<protein>
    <recommendedName>
        <fullName evidence="4">tRNA-splicing endonuclease subunit Sen54 N-terminal domain-containing protein</fullName>
    </recommendedName>
</protein>
<keyword evidence="5" id="KW-1185">Reference proteome</keyword>
<reference evidence="6" key="2">
    <citation type="submission" date="2020-04" db="EMBL/GenBank/DDBJ databases">
        <authorList>
            <consortium name="NCBI Genome Project"/>
        </authorList>
    </citation>
    <scope>NUCLEOTIDE SEQUENCE</scope>
    <source>
        <strain evidence="6">CBS 342.82</strain>
    </source>
</reference>
<dbReference type="Pfam" id="PF12928">
    <property type="entry name" value="tRNA_int_end_N2"/>
    <property type="match status" value="1"/>
</dbReference>
<evidence type="ECO:0000256" key="3">
    <source>
        <dbReference type="SAM" id="MobiDB-lite"/>
    </source>
</evidence>
<evidence type="ECO:0000313" key="5">
    <source>
        <dbReference type="Proteomes" id="UP000504637"/>
    </source>
</evidence>
<dbReference type="PANTHER" id="PTHR21027:SF1">
    <property type="entry name" value="TRNA-SPLICING ENDONUCLEASE SUBUNIT SEN54"/>
    <property type="match status" value="1"/>
</dbReference>
<accession>A0A6J3M1G7</accession>
<reference evidence="6" key="3">
    <citation type="submission" date="2025-08" db="UniProtKB">
        <authorList>
            <consortium name="RefSeq"/>
        </authorList>
    </citation>
    <scope>IDENTIFICATION</scope>
    <source>
        <strain evidence="6">CBS 342.82</strain>
    </source>
</reference>
<keyword evidence="2" id="KW-0819">tRNA processing</keyword>
<feature type="compositionally biased region" description="Basic and acidic residues" evidence="3">
    <location>
        <begin position="443"/>
        <end position="452"/>
    </location>
</feature>
<evidence type="ECO:0000256" key="2">
    <source>
        <dbReference type="ARBA" id="ARBA00022694"/>
    </source>
</evidence>
<dbReference type="PANTHER" id="PTHR21027">
    <property type="entry name" value="TRNA-SPLICING ENDONUCLEASE SUBUNIT SEN54"/>
    <property type="match status" value="1"/>
</dbReference>
<dbReference type="RefSeq" id="XP_033458902.1">
    <property type="nucleotide sequence ID" value="XM_033607790.1"/>
</dbReference>
<feature type="domain" description="tRNA-splicing endonuclease subunit Sen54 N-terminal" evidence="4">
    <location>
        <begin position="69"/>
        <end position="149"/>
    </location>
</feature>
<dbReference type="AlphaFoldDB" id="A0A6J3M1G7"/>
<proteinExistence type="inferred from homology"/>
<sequence>MADADEDAMPRMGTGGEDTDLSDETQDFRFLSIISREDASIPKRGEKDFEPHATALQSNTLAASRQAMHNALSFQRIHPNKTHNIGTYHPETNKAYVTNPRGAILPKLGHVLSAKDDPLGPAAGKLQRLWLLPEEAIYCLERGSLDIRWPKADDTVSGDGDDDGDDAEYGLPMSLQAAYAMFLGDGSSERESLTLERYNVYANLKRMGYLVLRAPSWHGIGDVLGKETFAPLQQPPWQLGLRNPWVLLQHLFSGGDADASALNAPCRSEKLGPVVPPGVYRNYASVYRKLALVPFHDPTKQHRPAGLSPLLPQTSPDFRITYHVYKPSATNFKKSAPGPPDFRIAVVNARETGVPTLEDLSRLMETTPYDPPVHPASKPPMSLYQKLKYGYKNVTLAIVDQGVISYLRIADAAFGMEKLFLREFKGPGAKRGGGGGRGGRGGARGERGGGGR</sequence>
<dbReference type="Proteomes" id="UP000504637">
    <property type="component" value="Unplaced"/>
</dbReference>
<dbReference type="GO" id="GO:0000379">
    <property type="term" value="P:tRNA-type intron splice site recognition and cleavage"/>
    <property type="evidence" value="ECO:0007669"/>
    <property type="project" value="TreeGrafter"/>
</dbReference>
<feature type="compositionally biased region" description="Gly residues" evidence="3">
    <location>
        <begin position="429"/>
        <end position="442"/>
    </location>
</feature>
<evidence type="ECO:0000259" key="4">
    <source>
        <dbReference type="Pfam" id="PF12928"/>
    </source>
</evidence>
<gene>
    <name evidence="6" type="ORF">K489DRAFT_411272</name>
</gene>
<evidence type="ECO:0000313" key="6">
    <source>
        <dbReference type="RefSeq" id="XP_033458902.1"/>
    </source>
</evidence>
<dbReference type="OrthoDB" id="408683at2759"/>
<feature type="region of interest" description="Disordered" evidence="3">
    <location>
        <begin position="1"/>
        <end position="26"/>
    </location>
</feature>